<dbReference type="InterPro" id="IPR045810">
    <property type="entry name" value="eIF3h_C"/>
</dbReference>
<gene>
    <name evidence="6" type="ORF">QCA50_002028</name>
</gene>
<sequence length="379" mass="40538">MAAAPSMAAAIAASLPAPQAAPTPTAPTYDAIPASMAKAIDIETDIPVTSVQLDGLVVSKIVKHSREVQSSNAHGLLLGLDLDGTLEVSNSFALPHHFNDDEDKSTKGVARYQASMLRSLREVQVDDSVVGFYQAMPLGSFYSQTLVETQAVHQDKLRHGGVVVVHDISQGARGNASFRAFRLTKAFLDAYKKNNFSTDSLIVHRLTFSSIVEEIPLRIRTNPLLSSFLETLSAPAPTLAVDVKPSAATSTAAVPPSFSVLNLGSGNISRNLEQVIDALDNYRTEEGNLAYLQRQIAREKAKADAYVGKRKEENASRVAQGLAPLPEEDVSRLFKVPPEPSRLESMLLLGRIDATAKSLESTSSAGLVKMYAAKGSAGV</sequence>
<evidence type="ECO:0000313" key="6">
    <source>
        <dbReference type="EMBL" id="KAK7694840.1"/>
    </source>
</evidence>
<evidence type="ECO:0000256" key="3">
    <source>
        <dbReference type="ARBA" id="ARBA00022917"/>
    </source>
</evidence>
<dbReference type="EMBL" id="JASBNA010000002">
    <property type="protein sequence ID" value="KAK7694840.1"/>
    <property type="molecule type" value="Genomic_DNA"/>
</dbReference>
<proteinExistence type="inferred from homology"/>
<evidence type="ECO:0000259" key="5">
    <source>
        <dbReference type="PROSITE" id="PS50249"/>
    </source>
</evidence>
<comment type="subunit">
    <text evidence="4">Component of the eukaryotic translation initiation factor 3 (eIF-3) complex.</text>
</comment>
<dbReference type="HAMAP" id="MF_03007">
    <property type="entry name" value="eIF3h"/>
    <property type="match status" value="1"/>
</dbReference>
<comment type="function">
    <text evidence="4">Component of the eukaryotic translation initiation factor 3 (eIF-3) complex, which is involved in protein synthesis of a specialized repertoire of mRNAs and, together with other initiation factors, stimulates binding of mRNA and methionyl-tRNAi to the 40S ribosome. The eIF-3 complex specifically targets and initiates translation of a subset of mRNAs involved in cell proliferation.</text>
</comment>
<reference evidence="6 7" key="1">
    <citation type="submission" date="2022-09" db="EMBL/GenBank/DDBJ databases">
        <authorList>
            <person name="Palmer J.M."/>
        </authorList>
    </citation>
    <scope>NUCLEOTIDE SEQUENCE [LARGE SCALE GENOMIC DNA]</scope>
    <source>
        <strain evidence="6 7">DSM 7382</strain>
    </source>
</reference>
<feature type="domain" description="MPN" evidence="5">
    <location>
        <begin position="51"/>
        <end position="187"/>
    </location>
</feature>
<dbReference type="CDD" id="cd08065">
    <property type="entry name" value="MPN_eIF3h"/>
    <property type="match status" value="1"/>
</dbReference>
<name>A0AAW0GY89_9APHY</name>
<dbReference type="PANTHER" id="PTHR10410">
    <property type="entry name" value="EUKARYOTIC TRANSLATION INITIATION FACTOR 3 -RELATED"/>
    <property type="match status" value="1"/>
</dbReference>
<evidence type="ECO:0000313" key="7">
    <source>
        <dbReference type="Proteomes" id="UP001385951"/>
    </source>
</evidence>
<dbReference type="GO" id="GO:0003743">
    <property type="term" value="F:translation initiation factor activity"/>
    <property type="evidence" value="ECO:0007669"/>
    <property type="project" value="UniProtKB-UniRule"/>
</dbReference>
<dbReference type="PROSITE" id="PS50249">
    <property type="entry name" value="MPN"/>
    <property type="match status" value="1"/>
</dbReference>
<dbReference type="Proteomes" id="UP001385951">
    <property type="component" value="Unassembled WGS sequence"/>
</dbReference>
<keyword evidence="2 4" id="KW-0396">Initiation factor</keyword>
<comment type="subcellular location">
    <subcellularLocation>
        <location evidence="4">Cytoplasm</location>
    </subcellularLocation>
</comment>
<dbReference type="GO" id="GO:0001732">
    <property type="term" value="P:formation of cytoplasmic translation initiation complex"/>
    <property type="evidence" value="ECO:0007669"/>
    <property type="project" value="UniProtKB-UniRule"/>
</dbReference>
<dbReference type="InterPro" id="IPR000555">
    <property type="entry name" value="JAMM/MPN+_dom"/>
</dbReference>
<keyword evidence="3 4" id="KW-0648">Protein biosynthesis</keyword>
<dbReference type="AlphaFoldDB" id="A0AAW0GY89"/>
<protein>
    <recommendedName>
        <fullName evidence="4">Eukaryotic translation initiation factor 3 subunit H</fullName>
        <shortName evidence="4">eIF3h</shortName>
    </recommendedName>
</protein>
<dbReference type="InterPro" id="IPR050242">
    <property type="entry name" value="JAMM_MPN+_peptidase_M67A"/>
</dbReference>
<keyword evidence="7" id="KW-1185">Reference proteome</keyword>
<dbReference type="Pfam" id="PF01398">
    <property type="entry name" value="JAB"/>
    <property type="match status" value="1"/>
</dbReference>
<evidence type="ECO:0000256" key="2">
    <source>
        <dbReference type="ARBA" id="ARBA00022540"/>
    </source>
</evidence>
<comment type="caution">
    <text evidence="6">The sequence shown here is derived from an EMBL/GenBank/DDBJ whole genome shotgun (WGS) entry which is preliminary data.</text>
</comment>
<evidence type="ECO:0000256" key="4">
    <source>
        <dbReference type="HAMAP-Rule" id="MF_03007"/>
    </source>
</evidence>
<comment type="similarity">
    <text evidence="4">Belongs to the eIF-3 subunit H family.</text>
</comment>
<keyword evidence="1 4" id="KW-0963">Cytoplasm</keyword>
<dbReference type="GO" id="GO:0033290">
    <property type="term" value="C:eukaryotic 48S preinitiation complex"/>
    <property type="evidence" value="ECO:0007669"/>
    <property type="project" value="UniProtKB-UniRule"/>
</dbReference>
<dbReference type="GO" id="GO:0005852">
    <property type="term" value="C:eukaryotic translation initiation factor 3 complex"/>
    <property type="evidence" value="ECO:0007669"/>
    <property type="project" value="UniProtKB-UniRule"/>
</dbReference>
<dbReference type="InterPro" id="IPR037518">
    <property type="entry name" value="MPN"/>
</dbReference>
<dbReference type="Pfam" id="PF19445">
    <property type="entry name" value="eIF3h_C"/>
    <property type="match status" value="1"/>
</dbReference>
<dbReference type="InterPro" id="IPR027524">
    <property type="entry name" value="eIF3h"/>
</dbReference>
<evidence type="ECO:0000256" key="1">
    <source>
        <dbReference type="ARBA" id="ARBA00022490"/>
    </source>
</evidence>
<dbReference type="GO" id="GO:0008237">
    <property type="term" value="F:metallopeptidase activity"/>
    <property type="evidence" value="ECO:0007669"/>
    <property type="project" value="InterPro"/>
</dbReference>
<accession>A0AAW0GY89</accession>
<dbReference type="GO" id="GO:0016282">
    <property type="term" value="C:eukaryotic 43S preinitiation complex"/>
    <property type="evidence" value="ECO:0007669"/>
    <property type="project" value="UniProtKB-UniRule"/>
</dbReference>
<organism evidence="6 7">
    <name type="scientific">Cerrena zonata</name>
    <dbReference type="NCBI Taxonomy" id="2478898"/>
    <lineage>
        <taxon>Eukaryota</taxon>
        <taxon>Fungi</taxon>
        <taxon>Dikarya</taxon>
        <taxon>Basidiomycota</taxon>
        <taxon>Agaricomycotina</taxon>
        <taxon>Agaricomycetes</taxon>
        <taxon>Polyporales</taxon>
        <taxon>Cerrenaceae</taxon>
        <taxon>Cerrena</taxon>
    </lineage>
</organism>
<dbReference type="SMART" id="SM00232">
    <property type="entry name" value="JAB_MPN"/>
    <property type="match status" value="1"/>
</dbReference>
<dbReference type="Gene3D" id="3.40.140.10">
    <property type="entry name" value="Cytidine Deaminase, domain 2"/>
    <property type="match status" value="1"/>
</dbReference>